<dbReference type="SUPFAM" id="SSF55729">
    <property type="entry name" value="Acyl-CoA N-acyltransferases (Nat)"/>
    <property type="match status" value="1"/>
</dbReference>
<evidence type="ECO:0000259" key="1">
    <source>
        <dbReference type="PROSITE" id="PS51186"/>
    </source>
</evidence>
<dbReference type="PANTHER" id="PTHR43617">
    <property type="entry name" value="L-AMINO ACID N-ACETYLTRANSFERASE"/>
    <property type="match status" value="1"/>
</dbReference>
<dbReference type="RefSeq" id="WP_095173159.1">
    <property type="nucleotide sequence ID" value="NZ_BAABYW010000001.1"/>
</dbReference>
<dbReference type="EMBL" id="BAABYW010000001">
    <property type="protein sequence ID" value="GAA6408149.1"/>
    <property type="molecule type" value="Genomic_DNA"/>
</dbReference>
<dbReference type="InterPro" id="IPR000182">
    <property type="entry name" value="GNAT_dom"/>
</dbReference>
<dbReference type="InterPro" id="IPR050276">
    <property type="entry name" value="MshD_Acetyltransferase"/>
</dbReference>
<gene>
    <name evidence="2" type="ORF">K040078D81_22660</name>
</gene>
<comment type="caution">
    <text evidence="2">The sequence shown here is derived from an EMBL/GenBank/DDBJ whole genome shotgun (WGS) entry which is preliminary data.</text>
</comment>
<name>A0ABQ0B9M3_9FIRM</name>
<accession>A0ABQ0B9M3</accession>
<dbReference type="Gene3D" id="3.40.630.30">
    <property type="match status" value="1"/>
</dbReference>
<dbReference type="InterPro" id="IPR016181">
    <property type="entry name" value="Acyl_CoA_acyltransferase"/>
</dbReference>
<dbReference type="Proteomes" id="UP001600943">
    <property type="component" value="Unassembled WGS sequence"/>
</dbReference>
<keyword evidence="3" id="KW-1185">Reference proteome</keyword>
<dbReference type="CDD" id="cd04301">
    <property type="entry name" value="NAT_SF"/>
    <property type="match status" value="1"/>
</dbReference>
<sequence>MELLIERGTYSDLDEIEHLYNEVNEALEMGINYPGWKKGVYPIREDAIVGIDNNALFIAKIDNKIVGSIILSHTPEKGYDSAQWQFDGDYSLVYVIHTFVVHPNYTKSGIGTRLMDFAECLGMQNHMKAIRLDVYENNIPAIKLYEQCGYQYIATVDLGLGKYGLDWFRLYEKVLQRI</sequence>
<reference evidence="2 3" key="1">
    <citation type="submission" date="2024-04" db="EMBL/GenBank/DDBJ databases">
        <title>Defined microbial consortia suppress multidrug-resistant proinflammatory Enterobacteriaceae via ecological control.</title>
        <authorList>
            <person name="Furuichi M."/>
            <person name="Kawaguchi T."/>
            <person name="Pust M."/>
            <person name="Yasuma K."/>
            <person name="Plichta D."/>
            <person name="Hasegawa N."/>
            <person name="Ohya T."/>
            <person name="Bhattarai S."/>
            <person name="Sasajima S."/>
            <person name="Aoto Y."/>
            <person name="Tuganbaev T."/>
            <person name="Yaginuma M."/>
            <person name="Ueda M."/>
            <person name="Okahashi N."/>
            <person name="Amafuji K."/>
            <person name="Kiridooshi Y."/>
            <person name="Sugita K."/>
            <person name="Strazar M."/>
            <person name="Skelly A."/>
            <person name="Suda W."/>
            <person name="Hattori M."/>
            <person name="Nakamoto N."/>
            <person name="Caballero S."/>
            <person name="Norman J."/>
            <person name="Olle B."/>
            <person name="Tanoue T."/>
            <person name="Arita M."/>
            <person name="Bucci V."/>
            <person name="Atarashi K."/>
            <person name="Xavier R."/>
            <person name="Honda K."/>
        </authorList>
    </citation>
    <scope>NUCLEOTIDE SEQUENCE [LARGE SCALE GENOMIC DNA]</scope>
    <source>
        <strain evidence="3">k04-0078-D8-1</strain>
    </source>
</reference>
<evidence type="ECO:0000313" key="3">
    <source>
        <dbReference type="Proteomes" id="UP001600943"/>
    </source>
</evidence>
<dbReference type="Pfam" id="PF00583">
    <property type="entry name" value="Acetyltransf_1"/>
    <property type="match status" value="1"/>
</dbReference>
<evidence type="ECO:0000313" key="2">
    <source>
        <dbReference type="EMBL" id="GAA6408149.1"/>
    </source>
</evidence>
<dbReference type="PROSITE" id="PS51186">
    <property type="entry name" value="GNAT"/>
    <property type="match status" value="1"/>
</dbReference>
<organism evidence="2 3">
    <name type="scientific">Blautia hominis</name>
    <dbReference type="NCBI Taxonomy" id="2025493"/>
    <lineage>
        <taxon>Bacteria</taxon>
        <taxon>Bacillati</taxon>
        <taxon>Bacillota</taxon>
        <taxon>Clostridia</taxon>
        <taxon>Lachnospirales</taxon>
        <taxon>Lachnospiraceae</taxon>
        <taxon>Blautia</taxon>
    </lineage>
</organism>
<protein>
    <submittedName>
        <fullName evidence="2">GNAT family N-acetyltransferase</fullName>
    </submittedName>
</protein>
<proteinExistence type="predicted"/>
<feature type="domain" description="N-acetyltransferase" evidence="1">
    <location>
        <begin position="3"/>
        <end position="172"/>
    </location>
</feature>